<evidence type="ECO:0000313" key="1">
    <source>
        <dbReference type="EMBL" id="TFK63402.1"/>
    </source>
</evidence>
<accession>A0ACD3ACU1</accession>
<sequence length="261" mass="29210">MRIIKLFSEIHTTIPWTSNSYVITTSKLLFQRFRTQRSSHERIFDFYAKAFVALSRKLTNFKTIIGDTLTGEREGIDVQISSLEGQVQQIKREFINDCVKNAQDASARRQTVTCIGFGIVCLLPIIAPFSLGAHFVSASDGSSTNDARNLKEKEVQENESKLVRLEIRIADLKAQQQDFPVLEKGLNACYHQIDHIALKVGAFGEFWTAVNVDAQFIIKKLEIVIAANITHGSLELGDRGVASLYTSLRQALSHYTFGANV</sequence>
<name>A0ACD3ACU1_9AGAR</name>
<keyword evidence="2" id="KW-1185">Reference proteome</keyword>
<dbReference type="Proteomes" id="UP000308600">
    <property type="component" value="Unassembled WGS sequence"/>
</dbReference>
<dbReference type="EMBL" id="ML208524">
    <property type="protein sequence ID" value="TFK63402.1"/>
    <property type="molecule type" value="Genomic_DNA"/>
</dbReference>
<evidence type="ECO:0000313" key="2">
    <source>
        <dbReference type="Proteomes" id="UP000308600"/>
    </source>
</evidence>
<reference evidence="1 2" key="1">
    <citation type="journal article" date="2019" name="Nat. Ecol. Evol.">
        <title>Megaphylogeny resolves global patterns of mushroom evolution.</title>
        <authorList>
            <person name="Varga T."/>
            <person name="Krizsan K."/>
            <person name="Foldi C."/>
            <person name="Dima B."/>
            <person name="Sanchez-Garcia M."/>
            <person name="Sanchez-Ramirez S."/>
            <person name="Szollosi G.J."/>
            <person name="Szarkandi J.G."/>
            <person name="Papp V."/>
            <person name="Albert L."/>
            <person name="Andreopoulos W."/>
            <person name="Angelini C."/>
            <person name="Antonin V."/>
            <person name="Barry K.W."/>
            <person name="Bougher N.L."/>
            <person name="Buchanan P."/>
            <person name="Buyck B."/>
            <person name="Bense V."/>
            <person name="Catcheside P."/>
            <person name="Chovatia M."/>
            <person name="Cooper J."/>
            <person name="Damon W."/>
            <person name="Desjardin D."/>
            <person name="Finy P."/>
            <person name="Geml J."/>
            <person name="Haridas S."/>
            <person name="Hughes K."/>
            <person name="Justo A."/>
            <person name="Karasinski D."/>
            <person name="Kautmanova I."/>
            <person name="Kiss B."/>
            <person name="Kocsube S."/>
            <person name="Kotiranta H."/>
            <person name="LaButti K.M."/>
            <person name="Lechner B.E."/>
            <person name="Liimatainen K."/>
            <person name="Lipzen A."/>
            <person name="Lukacs Z."/>
            <person name="Mihaltcheva S."/>
            <person name="Morgado L.N."/>
            <person name="Niskanen T."/>
            <person name="Noordeloos M.E."/>
            <person name="Ohm R.A."/>
            <person name="Ortiz-Santana B."/>
            <person name="Ovrebo C."/>
            <person name="Racz N."/>
            <person name="Riley R."/>
            <person name="Savchenko A."/>
            <person name="Shiryaev A."/>
            <person name="Soop K."/>
            <person name="Spirin V."/>
            <person name="Szebenyi C."/>
            <person name="Tomsovsky M."/>
            <person name="Tulloss R.E."/>
            <person name="Uehling J."/>
            <person name="Grigoriev I.V."/>
            <person name="Vagvolgyi C."/>
            <person name="Papp T."/>
            <person name="Martin F.M."/>
            <person name="Miettinen O."/>
            <person name="Hibbett D.S."/>
            <person name="Nagy L.G."/>
        </authorList>
    </citation>
    <scope>NUCLEOTIDE SEQUENCE [LARGE SCALE GENOMIC DNA]</scope>
    <source>
        <strain evidence="1 2">NL-1719</strain>
    </source>
</reference>
<gene>
    <name evidence="1" type="ORF">BDN72DRAFT_902431</name>
</gene>
<proteinExistence type="predicted"/>
<protein>
    <submittedName>
        <fullName evidence="1">Uncharacterized protein</fullName>
    </submittedName>
</protein>
<organism evidence="1 2">
    <name type="scientific">Pluteus cervinus</name>
    <dbReference type="NCBI Taxonomy" id="181527"/>
    <lineage>
        <taxon>Eukaryota</taxon>
        <taxon>Fungi</taxon>
        <taxon>Dikarya</taxon>
        <taxon>Basidiomycota</taxon>
        <taxon>Agaricomycotina</taxon>
        <taxon>Agaricomycetes</taxon>
        <taxon>Agaricomycetidae</taxon>
        <taxon>Agaricales</taxon>
        <taxon>Pluteineae</taxon>
        <taxon>Pluteaceae</taxon>
        <taxon>Pluteus</taxon>
    </lineage>
</organism>